<dbReference type="AlphaFoldDB" id="F4PNE5"/>
<dbReference type="GeneID" id="14875587"/>
<dbReference type="OMA" id="MQIFIKE"/>
<dbReference type="Proteomes" id="UP000007797">
    <property type="component" value="Unassembled WGS sequence"/>
</dbReference>
<dbReference type="GO" id="GO:0007064">
    <property type="term" value="P:mitotic sister chromatid cohesion"/>
    <property type="evidence" value="ECO:0007669"/>
    <property type="project" value="InterPro"/>
</dbReference>
<feature type="compositionally biased region" description="Acidic residues" evidence="1">
    <location>
        <begin position="79"/>
        <end position="92"/>
    </location>
</feature>
<proteinExistence type="predicted"/>
<evidence type="ECO:0000313" key="2">
    <source>
        <dbReference type="EMBL" id="EGG22998.1"/>
    </source>
</evidence>
<dbReference type="InterPro" id="IPR018607">
    <property type="entry name" value="Ctf8"/>
</dbReference>
<organism evidence="2 3">
    <name type="scientific">Cavenderia fasciculata</name>
    <name type="common">Slime mold</name>
    <name type="synonym">Dictyostelium fasciculatum</name>
    <dbReference type="NCBI Taxonomy" id="261658"/>
    <lineage>
        <taxon>Eukaryota</taxon>
        <taxon>Amoebozoa</taxon>
        <taxon>Evosea</taxon>
        <taxon>Eumycetozoa</taxon>
        <taxon>Dictyostelia</taxon>
        <taxon>Acytosteliales</taxon>
        <taxon>Cavenderiaceae</taxon>
        <taxon>Cavenderia</taxon>
    </lineage>
</organism>
<dbReference type="PANTHER" id="PTHR47475:SF2">
    <property type="entry name" value="CHROMOSOME TRANSMISSION FIDELITY PROTEIN 8"/>
    <property type="match status" value="1"/>
</dbReference>
<dbReference type="Pfam" id="PF09696">
    <property type="entry name" value="Ctf8"/>
    <property type="match status" value="1"/>
</dbReference>
<dbReference type="EMBL" id="GL883008">
    <property type="protein sequence ID" value="EGG22998.1"/>
    <property type="molecule type" value="Genomic_DNA"/>
</dbReference>
<accession>F4PNE5</accession>
<dbReference type="PANTHER" id="PTHR47475">
    <property type="entry name" value="CHROMOSOME TRANSMISSION FIDELITY PROTEIN 8"/>
    <property type="match status" value="1"/>
</dbReference>
<keyword evidence="3" id="KW-1185">Reference proteome</keyword>
<feature type="region of interest" description="Disordered" evidence="1">
    <location>
        <begin position="130"/>
        <end position="177"/>
    </location>
</feature>
<name>F4PNE5_CACFS</name>
<protein>
    <submittedName>
        <fullName evidence="2">Uncharacterized protein</fullName>
    </submittedName>
</protein>
<reference evidence="3" key="1">
    <citation type="journal article" date="2011" name="Genome Res.">
        <title>Phylogeny-wide analysis of social amoeba genomes highlights ancient origins for complex intercellular communication.</title>
        <authorList>
            <person name="Heidel A.J."/>
            <person name="Lawal H.M."/>
            <person name="Felder M."/>
            <person name="Schilde C."/>
            <person name="Helps N.R."/>
            <person name="Tunggal B."/>
            <person name="Rivero F."/>
            <person name="John U."/>
            <person name="Schleicher M."/>
            <person name="Eichinger L."/>
            <person name="Platzer M."/>
            <person name="Noegel A.A."/>
            <person name="Schaap P."/>
            <person name="Gloeckner G."/>
        </authorList>
    </citation>
    <scope>NUCLEOTIDE SEQUENCE [LARGE SCALE GENOMIC DNA]</scope>
    <source>
        <strain evidence="3">SH3</strain>
    </source>
</reference>
<gene>
    <name evidence="2" type="ORF">DFA_05128</name>
</gene>
<dbReference type="GO" id="GO:0031390">
    <property type="term" value="C:Ctf18 RFC-like complex"/>
    <property type="evidence" value="ECO:0007669"/>
    <property type="project" value="InterPro"/>
</dbReference>
<dbReference type="RefSeq" id="XP_004360849.1">
    <property type="nucleotide sequence ID" value="XM_004360792.1"/>
</dbReference>
<dbReference type="OrthoDB" id="121932at2759"/>
<dbReference type="STRING" id="1054147.F4PNE5"/>
<evidence type="ECO:0000256" key="1">
    <source>
        <dbReference type="SAM" id="MobiDB-lite"/>
    </source>
</evidence>
<feature type="compositionally biased region" description="Low complexity" evidence="1">
    <location>
        <begin position="135"/>
        <end position="168"/>
    </location>
</feature>
<sequence>MNVIIKKPKQSCLQDDDQYCILEFQGQFESDTLLQGETLGELTHVEKDIYSLQFGNQILEGKEIKLKNPLVILKKQFQDEEDQDNEMVDENDNGNNNKNDHNNIEYNLNATITSKICFSNRATTLIAQTSVKYGSPQQRRSPSSSPTSSTTSSPQNSNINGSNSTISTPPLTPPKFT</sequence>
<dbReference type="KEGG" id="dfa:DFA_05128"/>
<evidence type="ECO:0000313" key="3">
    <source>
        <dbReference type="Proteomes" id="UP000007797"/>
    </source>
</evidence>
<feature type="region of interest" description="Disordered" evidence="1">
    <location>
        <begin position="77"/>
        <end position="102"/>
    </location>
</feature>